<dbReference type="UniPathway" id="UPA00916">
    <property type="reaction ID" value="UER00889"/>
</dbReference>
<evidence type="ECO:0000313" key="12">
    <source>
        <dbReference type="EMBL" id="ADM27108.1"/>
    </source>
</evidence>
<evidence type="ECO:0000256" key="6">
    <source>
        <dbReference type="ARBA" id="ARBA00022840"/>
    </source>
</evidence>
<name>E0SQN4_IGNAA</name>
<evidence type="ECO:0000256" key="8">
    <source>
        <dbReference type="ARBA" id="ARBA00022958"/>
    </source>
</evidence>
<dbReference type="AlphaFoldDB" id="E0SQN4"/>
<proteinExistence type="inferred from homology"/>
<comment type="subunit">
    <text evidence="10">Homodimer.</text>
</comment>
<feature type="binding site" evidence="10">
    <location>
        <position position="252"/>
    </location>
    <ligand>
        <name>substrate</name>
    </ligand>
</feature>
<feature type="binding site" evidence="10">
    <location>
        <begin position="39"/>
        <end position="43"/>
    </location>
    <ligand>
        <name>substrate</name>
    </ligand>
</feature>
<dbReference type="HAMAP" id="MF_01987">
    <property type="entry name" value="Ribokinase"/>
    <property type="match status" value="1"/>
</dbReference>
<comment type="function">
    <text evidence="10">Catalyzes the phosphorylation of ribose at O-5 in a reaction requiring ATP and magnesium. The resulting D-ribose-5-phosphate can then be used either for sythesis of nucleotides, histidine, and tryptophan, or as a component of the pentose phosphate pathway.</text>
</comment>
<feature type="active site" description="Proton acceptor" evidence="10">
    <location>
        <position position="252"/>
    </location>
</feature>
<comment type="caution">
    <text evidence="10">Lacks conserved residue(s) required for the propagation of feature annotation.</text>
</comment>
<feature type="binding site" evidence="10">
    <location>
        <begin position="251"/>
        <end position="252"/>
    </location>
    <ligand>
        <name>ATP</name>
        <dbReference type="ChEBI" id="CHEBI:30616"/>
    </ligand>
</feature>
<dbReference type="InterPro" id="IPR011611">
    <property type="entry name" value="PfkB_dom"/>
</dbReference>
<feature type="binding site" evidence="10">
    <location>
        <begin position="11"/>
        <end position="13"/>
    </location>
    <ligand>
        <name>substrate</name>
    </ligand>
</feature>
<dbReference type="HOGENOM" id="CLU_027634_2_0_2"/>
<keyword evidence="3 10" id="KW-0479">Metal-binding</keyword>
<feature type="binding site" evidence="10">
    <location>
        <position position="248"/>
    </location>
    <ligand>
        <name>K(+)</name>
        <dbReference type="ChEBI" id="CHEBI:29103"/>
    </ligand>
</feature>
<keyword evidence="2 10" id="KW-0808">Transferase</keyword>
<keyword evidence="9 10" id="KW-0119">Carbohydrate metabolism</keyword>
<comment type="similarity">
    <text evidence="1">Belongs to the carbohydrate kinase pfkB family.</text>
</comment>
<dbReference type="PANTHER" id="PTHR10584:SF166">
    <property type="entry name" value="RIBOKINASE"/>
    <property type="match status" value="1"/>
</dbReference>
<comment type="cofactor">
    <cofactor evidence="10">
        <name>Mg(2+)</name>
        <dbReference type="ChEBI" id="CHEBI:18420"/>
    </cofactor>
    <text evidence="10">Requires a divalent cation, most likely magnesium in vivo, as an electrophilic catalyst to aid phosphoryl group transfer. It is the chelate of the metal and the nucleotide that is the actual substrate.</text>
</comment>
<reference evidence="12 13" key="1">
    <citation type="journal article" date="2010" name="Stand. Genomic Sci.">
        <title>Complete genome sequence of Ignisphaera aggregans type strain (AQ1.S1).</title>
        <authorList>
            <person name="Goker M."/>
            <person name="Held B."/>
            <person name="Lapidus A."/>
            <person name="Nolan M."/>
            <person name="Spring S."/>
            <person name="Yasawong M."/>
            <person name="Lucas S."/>
            <person name="Glavina Del Rio T."/>
            <person name="Tice H."/>
            <person name="Cheng J.F."/>
            <person name="Goodwin L."/>
            <person name="Tapia R."/>
            <person name="Pitluck S."/>
            <person name="Liolios K."/>
            <person name="Ivanova N."/>
            <person name="Mavromatis K."/>
            <person name="Mikhailova N."/>
            <person name="Pati A."/>
            <person name="Chen A."/>
            <person name="Palaniappan K."/>
            <person name="Brambilla E."/>
            <person name="Land M."/>
            <person name="Hauser L."/>
            <person name="Chang Y.J."/>
            <person name="Jeffries C.D."/>
            <person name="Brettin T."/>
            <person name="Detter J.C."/>
            <person name="Han C."/>
            <person name="Rohde M."/>
            <person name="Sikorski J."/>
            <person name="Woyke T."/>
            <person name="Bristow J."/>
            <person name="Eisen J.A."/>
            <person name="Markowitz V."/>
            <person name="Hugenholtz P."/>
            <person name="Kyrpides N.C."/>
            <person name="Klenk H.P."/>
        </authorList>
    </citation>
    <scope>NUCLEOTIDE SEQUENCE [LARGE SCALE GENOMIC DNA]</scope>
    <source>
        <strain evidence="13">DSM 17230 / JCM 13409 / AQ1.S1</strain>
    </source>
</reference>
<dbReference type="NCBIfam" id="TIGR02152">
    <property type="entry name" value="D_ribokin_bact"/>
    <property type="match status" value="1"/>
</dbReference>
<feature type="binding site" evidence="10">
    <location>
        <begin position="220"/>
        <end position="225"/>
    </location>
    <ligand>
        <name>ATP</name>
        <dbReference type="ChEBI" id="CHEBI:30616"/>
    </ligand>
</feature>
<dbReference type="KEGG" id="iag:Igag_0259"/>
<feature type="binding site" evidence="10">
    <location>
        <position position="282"/>
    </location>
    <ligand>
        <name>K(+)</name>
        <dbReference type="ChEBI" id="CHEBI:29103"/>
    </ligand>
</feature>
<feature type="binding site" evidence="10">
    <location>
        <position position="184"/>
    </location>
    <ligand>
        <name>ATP</name>
        <dbReference type="ChEBI" id="CHEBI:30616"/>
    </ligand>
</feature>
<comment type="similarity">
    <text evidence="10">Belongs to the carbohydrate kinase PfkB family. Ribokinase subfamily.</text>
</comment>
<keyword evidence="13" id="KW-1185">Reference proteome</keyword>
<keyword evidence="4 10" id="KW-0547">Nucleotide-binding</keyword>
<organism evidence="12 13">
    <name type="scientific">Ignisphaera aggregans (strain DSM 17230 / JCM 13409 / AQ1.S1)</name>
    <dbReference type="NCBI Taxonomy" id="583356"/>
    <lineage>
        <taxon>Archaea</taxon>
        <taxon>Thermoproteota</taxon>
        <taxon>Thermoprotei</taxon>
        <taxon>Desulfurococcales</taxon>
        <taxon>Desulfurococcaceae</taxon>
        <taxon>Ignisphaera</taxon>
    </lineage>
</organism>
<dbReference type="GO" id="GO:0019303">
    <property type="term" value="P:D-ribose catabolic process"/>
    <property type="evidence" value="ECO:0007669"/>
    <property type="project" value="UniProtKB-UniRule"/>
</dbReference>
<accession>E0SQN4</accession>
<keyword evidence="7 10" id="KW-0460">Magnesium</keyword>
<evidence type="ECO:0000256" key="5">
    <source>
        <dbReference type="ARBA" id="ARBA00022777"/>
    </source>
</evidence>
<keyword evidence="8 10" id="KW-0630">Potassium</keyword>
<dbReference type="STRING" id="583356.Igag_0259"/>
<keyword evidence="6 10" id="KW-0067">ATP-binding</keyword>
<keyword evidence="10" id="KW-0963">Cytoplasm</keyword>
<dbReference type="InterPro" id="IPR029056">
    <property type="entry name" value="Ribokinase-like"/>
</dbReference>
<dbReference type="PANTHER" id="PTHR10584">
    <property type="entry name" value="SUGAR KINASE"/>
    <property type="match status" value="1"/>
</dbReference>
<dbReference type="InterPro" id="IPR002139">
    <property type="entry name" value="Ribo/fructo_kinase"/>
</dbReference>
<evidence type="ECO:0000259" key="11">
    <source>
        <dbReference type="Pfam" id="PF00294"/>
    </source>
</evidence>
<evidence type="ECO:0000256" key="3">
    <source>
        <dbReference type="ARBA" id="ARBA00022723"/>
    </source>
</evidence>
<feature type="binding site" evidence="10">
    <location>
        <position position="246"/>
    </location>
    <ligand>
        <name>K(+)</name>
        <dbReference type="ChEBI" id="CHEBI:29103"/>
    </ligand>
</feature>
<dbReference type="GO" id="GO:0046872">
    <property type="term" value="F:metal ion binding"/>
    <property type="evidence" value="ECO:0007669"/>
    <property type="project" value="UniProtKB-KW"/>
</dbReference>
<dbReference type="Gene3D" id="3.40.1190.20">
    <property type="match status" value="1"/>
</dbReference>
<feature type="binding site" evidence="10">
    <location>
        <position position="140"/>
    </location>
    <ligand>
        <name>substrate</name>
    </ligand>
</feature>
<dbReference type="GO" id="GO:0005524">
    <property type="term" value="F:ATP binding"/>
    <property type="evidence" value="ECO:0007669"/>
    <property type="project" value="UniProtKB-UniRule"/>
</dbReference>
<dbReference type="GO" id="GO:0004747">
    <property type="term" value="F:ribokinase activity"/>
    <property type="evidence" value="ECO:0007669"/>
    <property type="project" value="UniProtKB-UniRule"/>
</dbReference>
<dbReference type="GO" id="GO:0005829">
    <property type="term" value="C:cytosol"/>
    <property type="evidence" value="ECO:0007669"/>
    <property type="project" value="TreeGrafter"/>
</dbReference>
<comment type="subcellular location">
    <subcellularLocation>
        <location evidence="10">Cytoplasm</location>
    </subcellularLocation>
</comment>
<comment type="activity regulation">
    <text evidence="10">Activated by a monovalent cation that binds near, but not in, the active site. The most likely occupant of the site in vivo is potassium. Ion binding induces a conformational change that may alter substrate affinity.</text>
</comment>
<dbReference type="EC" id="2.7.1.15" evidence="10"/>
<dbReference type="PRINTS" id="PR00990">
    <property type="entry name" value="RIBOKINASE"/>
</dbReference>
<protein>
    <recommendedName>
        <fullName evidence="10">Ribokinase</fullName>
        <shortName evidence="10">RK</shortName>
        <ecNumber evidence="10">2.7.1.15</ecNumber>
    </recommendedName>
</protein>
<evidence type="ECO:0000256" key="7">
    <source>
        <dbReference type="ARBA" id="ARBA00022842"/>
    </source>
</evidence>
<sequence>MVIISVVGSIHMDFYIKLPKLPQPDETVMGYGFTMMPGGKGANQAVCAARLGAKTYMIGRVGKDIFGERALQSLASAGVNIDYVAIDEEAHTGIAFILLNTAGENMIAVAPGTDYRVSERDVDRAIDVIKQSDSLLLQLEIPINTVVYAAKIAYRHGVRVLLNPAPAMALPKELYSYIDVLVPNRTEAEMLTSIKINSIDDAVKAGRELIGMGVENVIITMGNRGAVIVSKDFYHHVPAFKVDVVDTTGAGDVFVAALGVFLSRGMDIVSACRYACAAAALKISRMGAQSAPTLDEVENFIRQHQLISSVKIYGVS</sequence>
<feature type="domain" description="Carbohydrate kinase PfkB" evidence="11">
    <location>
        <begin position="4"/>
        <end position="292"/>
    </location>
</feature>
<dbReference type="Proteomes" id="UP000001304">
    <property type="component" value="Chromosome"/>
</dbReference>
<evidence type="ECO:0000256" key="10">
    <source>
        <dbReference type="HAMAP-Rule" id="MF_01987"/>
    </source>
</evidence>
<dbReference type="Pfam" id="PF00294">
    <property type="entry name" value="PfkB"/>
    <property type="match status" value="1"/>
</dbReference>
<evidence type="ECO:0000256" key="4">
    <source>
        <dbReference type="ARBA" id="ARBA00022741"/>
    </source>
</evidence>
<comment type="pathway">
    <text evidence="10">Carbohydrate metabolism; D-ribose degradation; D-ribose 5-phosphate from beta-D-ribopyranose: step 2/2.</text>
</comment>
<dbReference type="SUPFAM" id="SSF53613">
    <property type="entry name" value="Ribokinase-like"/>
    <property type="match status" value="1"/>
</dbReference>
<dbReference type="InterPro" id="IPR011877">
    <property type="entry name" value="Ribokinase"/>
</dbReference>
<evidence type="ECO:0000313" key="13">
    <source>
        <dbReference type="Proteomes" id="UP000001304"/>
    </source>
</evidence>
<evidence type="ECO:0000256" key="9">
    <source>
        <dbReference type="ARBA" id="ARBA00023277"/>
    </source>
</evidence>
<keyword evidence="5 10" id="KW-0418">Kinase</keyword>
<evidence type="ECO:0000256" key="1">
    <source>
        <dbReference type="ARBA" id="ARBA00005380"/>
    </source>
</evidence>
<dbReference type="EMBL" id="CP002098">
    <property type="protein sequence ID" value="ADM27108.1"/>
    <property type="molecule type" value="Genomic_DNA"/>
</dbReference>
<dbReference type="InterPro" id="IPR017583">
    <property type="entry name" value="Tagatose/fructose_Pkinase"/>
</dbReference>
<comment type="catalytic activity">
    <reaction evidence="10">
        <text>D-ribose + ATP = D-ribose 5-phosphate + ADP + H(+)</text>
        <dbReference type="Rhea" id="RHEA:13697"/>
        <dbReference type="ChEBI" id="CHEBI:15378"/>
        <dbReference type="ChEBI" id="CHEBI:30616"/>
        <dbReference type="ChEBI" id="CHEBI:47013"/>
        <dbReference type="ChEBI" id="CHEBI:78346"/>
        <dbReference type="ChEBI" id="CHEBI:456216"/>
        <dbReference type="EC" id="2.7.1.15"/>
    </reaction>
</comment>
<dbReference type="CDD" id="cd01174">
    <property type="entry name" value="ribokinase"/>
    <property type="match status" value="1"/>
</dbReference>
<gene>
    <name evidence="10" type="primary">rbsK</name>
    <name evidence="12" type="ordered locus">Igag_0259</name>
</gene>
<dbReference type="PIRSF" id="PIRSF000535">
    <property type="entry name" value="1PFK/6PFK/LacC"/>
    <property type="match status" value="1"/>
</dbReference>
<evidence type="ECO:0000256" key="2">
    <source>
        <dbReference type="ARBA" id="ARBA00022679"/>
    </source>
</evidence>
<feature type="binding site" evidence="10">
    <location>
        <position position="285"/>
    </location>
    <ligand>
        <name>K(+)</name>
        <dbReference type="ChEBI" id="CHEBI:29103"/>
    </ligand>
</feature>
<feature type="binding site" evidence="10">
    <location>
        <position position="287"/>
    </location>
    <ligand>
        <name>K(+)</name>
        <dbReference type="ChEBI" id="CHEBI:29103"/>
    </ligand>
</feature>